<name>A0A0F9CHT0_9ZZZZ</name>
<accession>A0A0F9CHT0</accession>
<dbReference type="AlphaFoldDB" id="A0A0F9CHT0"/>
<dbReference type="EMBL" id="LAZR01044204">
    <property type="protein sequence ID" value="KKL05231.1"/>
    <property type="molecule type" value="Genomic_DNA"/>
</dbReference>
<protein>
    <submittedName>
        <fullName evidence="1">Uncharacterized protein</fullName>
    </submittedName>
</protein>
<sequence length="150" mass="15845">MNTTLKRLALCLLFSTAVALGWGLVSPNPSHAQDTTQLEAECVVVASASTNIVPASITPQEFCKVTVALLGNEWRKAIRLEATVLVVNNLSARAVVVDTTIVQLAGDIQGLRTDVTQLQIDIAALQTQGAVQPQIDAINTKLANMAAALQ</sequence>
<gene>
    <name evidence="1" type="ORF">LCGC14_2608120</name>
</gene>
<reference evidence="1" key="1">
    <citation type="journal article" date="2015" name="Nature">
        <title>Complex archaea that bridge the gap between prokaryotes and eukaryotes.</title>
        <authorList>
            <person name="Spang A."/>
            <person name="Saw J.H."/>
            <person name="Jorgensen S.L."/>
            <person name="Zaremba-Niedzwiedzka K."/>
            <person name="Martijn J."/>
            <person name="Lind A.E."/>
            <person name="van Eijk R."/>
            <person name="Schleper C."/>
            <person name="Guy L."/>
            <person name="Ettema T.J."/>
        </authorList>
    </citation>
    <scope>NUCLEOTIDE SEQUENCE</scope>
</reference>
<proteinExistence type="predicted"/>
<comment type="caution">
    <text evidence="1">The sequence shown here is derived from an EMBL/GenBank/DDBJ whole genome shotgun (WGS) entry which is preliminary data.</text>
</comment>
<organism evidence="1">
    <name type="scientific">marine sediment metagenome</name>
    <dbReference type="NCBI Taxonomy" id="412755"/>
    <lineage>
        <taxon>unclassified sequences</taxon>
        <taxon>metagenomes</taxon>
        <taxon>ecological metagenomes</taxon>
    </lineage>
</organism>
<evidence type="ECO:0000313" key="1">
    <source>
        <dbReference type="EMBL" id="KKL05231.1"/>
    </source>
</evidence>